<dbReference type="Gene3D" id="1.10.10.10">
    <property type="entry name" value="Winged helix-like DNA-binding domain superfamily/Winged helix DNA-binding domain"/>
    <property type="match status" value="1"/>
</dbReference>
<dbReference type="Gene3D" id="3.30.565.60">
    <property type="match status" value="1"/>
</dbReference>
<dbReference type="SUPFAM" id="SSF46785">
    <property type="entry name" value="Winged helix' DNA-binding domain"/>
    <property type="match status" value="1"/>
</dbReference>
<dbReference type="InterPro" id="IPR036388">
    <property type="entry name" value="WH-like_DNA-bd_sf"/>
</dbReference>
<proteinExistence type="predicted"/>
<name>A0A7G9Z6X1_9EURY</name>
<dbReference type="InterPro" id="IPR038475">
    <property type="entry name" value="RecG_C_sf"/>
</dbReference>
<dbReference type="PANTHER" id="PTHR30595">
    <property type="entry name" value="GLPR-RELATED TRANSCRIPTIONAL REPRESSOR"/>
    <property type="match status" value="1"/>
</dbReference>
<dbReference type="Pfam" id="PF13749">
    <property type="entry name" value="HATPase_c_4"/>
    <property type="match status" value="1"/>
</dbReference>
<gene>
    <name evidence="1" type="ORF">CGOMPMDP_00003</name>
</gene>
<organism evidence="1">
    <name type="scientific">Candidatus Methanophaga sp. ANME-1 ERB7</name>
    <dbReference type="NCBI Taxonomy" id="2759913"/>
    <lineage>
        <taxon>Archaea</taxon>
        <taxon>Methanobacteriati</taxon>
        <taxon>Methanobacteriota</taxon>
        <taxon>Stenosarchaea group</taxon>
        <taxon>Methanomicrobia</taxon>
        <taxon>Candidatus Methanophagales</taxon>
        <taxon>Candidatus Methanophagaceae</taxon>
        <taxon>Candidatus Methanophaga</taxon>
    </lineage>
</organism>
<dbReference type="AlphaFoldDB" id="A0A7G9Z6X1"/>
<accession>A0A7G9Z6X1</accession>
<dbReference type="PANTHER" id="PTHR30595:SF6">
    <property type="entry name" value="SCHLAFEN ALBA-2 DOMAIN-CONTAINING PROTEIN"/>
    <property type="match status" value="1"/>
</dbReference>
<reference evidence="1" key="1">
    <citation type="submission" date="2020-06" db="EMBL/GenBank/DDBJ databases">
        <title>Unique genomic features of the anaerobic methanotrophic archaea.</title>
        <authorList>
            <person name="Chadwick G.L."/>
            <person name="Skennerton C.T."/>
            <person name="Laso-Perez R."/>
            <person name="Leu A.O."/>
            <person name="Speth D.R."/>
            <person name="Yu H."/>
            <person name="Morgan-Lang C."/>
            <person name="Hatzenpichler R."/>
            <person name="Goudeau D."/>
            <person name="Malmstrom R."/>
            <person name="Brazelton W.J."/>
            <person name="Woyke T."/>
            <person name="Hallam S.J."/>
            <person name="Tyson G.W."/>
            <person name="Wegener G."/>
            <person name="Boetius A."/>
            <person name="Orphan V."/>
        </authorList>
    </citation>
    <scope>NUCLEOTIDE SEQUENCE</scope>
</reference>
<evidence type="ECO:0000313" key="1">
    <source>
        <dbReference type="EMBL" id="QNO56005.1"/>
    </source>
</evidence>
<dbReference type="EMBL" id="MT631640">
    <property type="protein sequence ID" value="QNO56005.1"/>
    <property type="molecule type" value="Genomic_DNA"/>
</dbReference>
<protein>
    <submittedName>
        <fullName evidence="1">Uncharacterized protein</fullName>
    </submittedName>
</protein>
<dbReference type="InterPro" id="IPR036390">
    <property type="entry name" value="WH_DNA-bd_sf"/>
</dbReference>
<sequence>MWLIPGRPKREEKYLYPPDAVREAIINAICHRDYESVSNVQIRVFDDRFEVWNPGALPDGWTVEELKEEHESVPKNPLIADHFFLVRLIEKWGTGTIEMIKRCEEWGVPEPEFRDTGTSIVVMFRKSEFTEEFLDGLNLNERQKKAVESIKTEKKITRSEYEKMFGISERTANRELSDLVKLSIFNKIGKGPNVYYELTKISPNLAKRCLILR</sequence>